<dbReference type="AlphaFoldDB" id="A0A4Q0XUZ4"/>
<organism evidence="3 4">
    <name type="scientific">Candidatus Marinarcus aquaticus</name>
    <dbReference type="NCBI Taxonomy" id="2044504"/>
    <lineage>
        <taxon>Bacteria</taxon>
        <taxon>Pseudomonadati</taxon>
        <taxon>Campylobacterota</taxon>
        <taxon>Epsilonproteobacteria</taxon>
        <taxon>Campylobacterales</taxon>
        <taxon>Arcobacteraceae</taxon>
        <taxon>Candidatus Marinarcus</taxon>
    </lineage>
</organism>
<evidence type="ECO:0000256" key="2">
    <source>
        <dbReference type="SAM" id="SignalP"/>
    </source>
</evidence>
<feature type="signal peptide" evidence="2">
    <location>
        <begin position="1"/>
        <end position="20"/>
    </location>
</feature>
<comment type="caution">
    <text evidence="3">The sequence shown here is derived from an EMBL/GenBank/DDBJ whole genome shotgun (WGS) entry which is preliminary data.</text>
</comment>
<evidence type="ECO:0000313" key="4">
    <source>
        <dbReference type="Proteomes" id="UP000290657"/>
    </source>
</evidence>
<dbReference type="PROSITE" id="PS51257">
    <property type="entry name" value="PROKAR_LIPOPROTEIN"/>
    <property type="match status" value="1"/>
</dbReference>
<accession>A0A4Q0XUZ4</accession>
<feature type="compositionally biased region" description="Basic and acidic residues" evidence="1">
    <location>
        <begin position="521"/>
        <end position="536"/>
    </location>
</feature>
<evidence type="ECO:0000256" key="1">
    <source>
        <dbReference type="SAM" id="MobiDB-lite"/>
    </source>
</evidence>
<keyword evidence="4" id="KW-1185">Reference proteome</keyword>
<gene>
    <name evidence="3" type="ORF">CRV04_02785</name>
</gene>
<feature type="chain" id="PRO_5020699070" description="Lipoprotein" evidence="2">
    <location>
        <begin position="21"/>
        <end position="545"/>
    </location>
</feature>
<evidence type="ECO:0000313" key="3">
    <source>
        <dbReference type="EMBL" id="RXJ59959.1"/>
    </source>
</evidence>
<dbReference type="RefSeq" id="WP_128995171.1">
    <property type="nucleotide sequence ID" value="NZ_PDKN01000002.1"/>
</dbReference>
<reference evidence="3 4" key="1">
    <citation type="submission" date="2017-10" db="EMBL/GenBank/DDBJ databases">
        <title>Genomics of the genus Arcobacter.</title>
        <authorList>
            <person name="Perez-Cataluna A."/>
            <person name="Figueras M.J."/>
        </authorList>
    </citation>
    <scope>NUCLEOTIDE SEQUENCE [LARGE SCALE GENOMIC DNA]</scope>
    <source>
        <strain evidence="3 4">CECT 8987</strain>
    </source>
</reference>
<dbReference type="Proteomes" id="UP000290657">
    <property type="component" value="Unassembled WGS sequence"/>
</dbReference>
<name>A0A4Q0XUZ4_9BACT</name>
<sequence length="545" mass="63445">MKHIILGVCILILLSGCATTGVQNIQMDKSYGSIKESTIAFVSGSFNVPNGSICQKAIENTRQHLSKSTILHDEYRARDIQIVNLEKNPRYITKLILNKYQTNNRNSGCKPSVIGVTVQIEDIEYITKNWKGDIDSTKINNVFRNESPKVIWKGDFTLVFSNNTKLDDLFEVILNSLDKAAVLPTKTKTIAEIKQIKALEQEKNAKIFLKQCLTNEDNLKLNYDANLKTLCIGKAGFAHVQREYHKNKKETLFPISTKIEEYVTADKACSSIGYSVVNGEELKHKLNFKQTYEQQLNEKFNRDCKIERVNGLNFLVCKNKNKKEYFIEESRKTANRIYDKTLVHVEKLCFDKLKAFNQSKDKKVFEDNFTNEEINQSFTLERLDFSSQLKDERYNFSFYNGGTSLQKDDGKFYFVGKRLEGEKTKPTRVEEYYFFLEDEKNYNLNNGKFEFTKKVVKEFDKDGYDQEGYDYRGYNKKGYNKLGYDMNGLDVHGYNKHGWNPKLRIRGKQIFDAKGYDQRGYDKNGYDKDGYDRDGWNPKLKKFRK</sequence>
<feature type="region of interest" description="Disordered" evidence="1">
    <location>
        <begin position="521"/>
        <end position="545"/>
    </location>
</feature>
<dbReference type="EMBL" id="PDKN01000002">
    <property type="protein sequence ID" value="RXJ59959.1"/>
    <property type="molecule type" value="Genomic_DNA"/>
</dbReference>
<evidence type="ECO:0008006" key="5">
    <source>
        <dbReference type="Google" id="ProtNLM"/>
    </source>
</evidence>
<proteinExistence type="predicted"/>
<keyword evidence="2" id="KW-0732">Signal</keyword>
<protein>
    <recommendedName>
        <fullName evidence="5">Lipoprotein</fullName>
    </recommendedName>
</protein>